<keyword evidence="2" id="KW-1185">Reference proteome</keyword>
<proteinExistence type="predicted"/>
<name>A0A7J9ENC8_9ROSI</name>
<dbReference type="Proteomes" id="UP000593568">
    <property type="component" value="Unassembled WGS sequence"/>
</dbReference>
<dbReference type="EMBL" id="JABEZW010000009">
    <property type="protein sequence ID" value="MBA0774244.1"/>
    <property type="molecule type" value="Genomic_DNA"/>
</dbReference>
<evidence type="ECO:0000313" key="2">
    <source>
        <dbReference type="Proteomes" id="UP000593568"/>
    </source>
</evidence>
<accession>A0A7J9ENC8</accession>
<organism evidence="1 2">
    <name type="scientific">Gossypium trilobum</name>
    <dbReference type="NCBI Taxonomy" id="34281"/>
    <lineage>
        <taxon>Eukaryota</taxon>
        <taxon>Viridiplantae</taxon>
        <taxon>Streptophyta</taxon>
        <taxon>Embryophyta</taxon>
        <taxon>Tracheophyta</taxon>
        <taxon>Spermatophyta</taxon>
        <taxon>Magnoliopsida</taxon>
        <taxon>eudicotyledons</taxon>
        <taxon>Gunneridae</taxon>
        <taxon>Pentapetalae</taxon>
        <taxon>rosids</taxon>
        <taxon>malvids</taxon>
        <taxon>Malvales</taxon>
        <taxon>Malvaceae</taxon>
        <taxon>Malvoideae</taxon>
        <taxon>Gossypium</taxon>
    </lineage>
</organism>
<sequence length="33" mass="3823">LTLFPTSRPATYKARFHNFEVLICFQHLNATVS</sequence>
<dbReference type="AlphaFoldDB" id="A0A7J9ENC8"/>
<evidence type="ECO:0000313" key="1">
    <source>
        <dbReference type="EMBL" id="MBA0774244.1"/>
    </source>
</evidence>
<protein>
    <submittedName>
        <fullName evidence="1">Uncharacterized protein</fullName>
    </submittedName>
</protein>
<feature type="non-terminal residue" evidence="1">
    <location>
        <position position="33"/>
    </location>
</feature>
<comment type="caution">
    <text evidence="1">The sequence shown here is derived from an EMBL/GenBank/DDBJ whole genome shotgun (WGS) entry which is preliminary data.</text>
</comment>
<gene>
    <name evidence="1" type="ORF">Gotri_009465</name>
</gene>
<reference evidence="1 2" key="1">
    <citation type="journal article" date="2019" name="Genome Biol. Evol.">
        <title>Insights into the evolution of the New World diploid cottons (Gossypium, subgenus Houzingenia) based on genome sequencing.</title>
        <authorList>
            <person name="Grover C.E."/>
            <person name="Arick M.A. 2nd"/>
            <person name="Thrash A."/>
            <person name="Conover J.L."/>
            <person name="Sanders W.S."/>
            <person name="Peterson D.G."/>
            <person name="Frelichowski J.E."/>
            <person name="Scheffler J.A."/>
            <person name="Scheffler B.E."/>
            <person name="Wendel J.F."/>
        </authorList>
    </citation>
    <scope>NUCLEOTIDE SEQUENCE [LARGE SCALE GENOMIC DNA]</scope>
    <source>
        <strain evidence="1">8</strain>
        <tissue evidence="1">Leaf</tissue>
    </source>
</reference>